<evidence type="ECO:0000256" key="1">
    <source>
        <dbReference type="SAM" id="Phobius"/>
    </source>
</evidence>
<proteinExistence type="predicted"/>
<keyword evidence="1" id="KW-0812">Transmembrane</keyword>
<dbReference type="EMBL" id="CAJNRG010001083">
    <property type="protein sequence ID" value="CAF2026907.1"/>
    <property type="molecule type" value="Genomic_DNA"/>
</dbReference>
<evidence type="ECO:0000313" key="2">
    <source>
        <dbReference type="EMBL" id="CAF2026907.1"/>
    </source>
</evidence>
<feature type="transmembrane region" description="Helical" evidence="1">
    <location>
        <begin position="144"/>
        <end position="165"/>
    </location>
</feature>
<keyword evidence="1" id="KW-0472">Membrane</keyword>
<gene>
    <name evidence="3" type="ORF">WKI299_LOCUS28556</name>
    <name evidence="2" type="ORF">XDN619_LOCUS4633</name>
</gene>
<dbReference type="AlphaFoldDB" id="A0A816X6B8"/>
<reference evidence="3" key="1">
    <citation type="submission" date="2021-02" db="EMBL/GenBank/DDBJ databases">
        <authorList>
            <person name="Nowell W R."/>
        </authorList>
    </citation>
    <scope>NUCLEOTIDE SEQUENCE</scope>
</reference>
<organism evidence="3 4">
    <name type="scientific">Rotaria magnacalcarata</name>
    <dbReference type="NCBI Taxonomy" id="392030"/>
    <lineage>
        <taxon>Eukaryota</taxon>
        <taxon>Metazoa</taxon>
        <taxon>Spiralia</taxon>
        <taxon>Gnathifera</taxon>
        <taxon>Rotifera</taxon>
        <taxon>Eurotatoria</taxon>
        <taxon>Bdelloidea</taxon>
        <taxon>Philodinida</taxon>
        <taxon>Philodinidae</taxon>
        <taxon>Rotaria</taxon>
    </lineage>
</organism>
<protein>
    <submittedName>
        <fullName evidence="3">Uncharacterized protein</fullName>
    </submittedName>
</protein>
<evidence type="ECO:0000313" key="4">
    <source>
        <dbReference type="Proteomes" id="UP000663856"/>
    </source>
</evidence>
<accession>A0A816X6B8</accession>
<keyword evidence="1" id="KW-1133">Transmembrane helix</keyword>
<sequence>MSICSKIPQNQLFFCGCPMCYQLKQIHIIVIHRSGCQDSSEKVICKGRPPRDFQDTAMYDCRVPCKDCRCCVASTKYRLTDLQVKIGRNLPLVVFILQAYFIQELILLIEDPKITPVYISSIAALFAFVGIFVFTYWNNCYYPLITAILSATTYSSLAFVCHSISPAYPPN</sequence>
<feature type="transmembrane region" description="Helical" evidence="1">
    <location>
        <begin position="115"/>
        <end position="137"/>
    </location>
</feature>
<dbReference type="PROSITE" id="PS51257">
    <property type="entry name" value="PROKAR_LIPOPROTEIN"/>
    <property type="match status" value="1"/>
</dbReference>
<comment type="caution">
    <text evidence="3">The sequence shown here is derived from an EMBL/GenBank/DDBJ whole genome shotgun (WGS) entry which is preliminary data.</text>
</comment>
<evidence type="ECO:0000313" key="3">
    <source>
        <dbReference type="EMBL" id="CAF2141931.1"/>
    </source>
</evidence>
<name>A0A816X6B8_9BILA</name>
<dbReference type="Proteomes" id="UP000663887">
    <property type="component" value="Unassembled WGS sequence"/>
</dbReference>
<feature type="transmembrane region" description="Helical" evidence="1">
    <location>
        <begin position="90"/>
        <end position="109"/>
    </location>
</feature>
<dbReference type="EMBL" id="CAJNRF010012521">
    <property type="protein sequence ID" value="CAF2141931.1"/>
    <property type="molecule type" value="Genomic_DNA"/>
</dbReference>
<dbReference type="Proteomes" id="UP000663856">
    <property type="component" value="Unassembled WGS sequence"/>
</dbReference>